<dbReference type="SUPFAM" id="SSF109604">
    <property type="entry name" value="HD-domain/PDEase-like"/>
    <property type="match status" value="1"/>
</dbReference>
<evidence type="ECO:0000313" key="5">
    <source>
        <dbReference type="EMBL" id="KQH87567.1"/>
    </source>
</evidence>
<feature type="domain" description="Response regulatory" evidence="3">
    <location>
        <begin position="10"/>
        <end position="125"/>
    </location>
</feature>
<dbReference type="InterPro" id="IPR052020">
    <property type="entry name" value="Cyclic_di-GMP/3'3'-cGAMP_PDE"/>
</dbReference>
<feature type="domain" description="HD-GYP" evidence="4">
    <location>
        <begin position="159"/>
        <end position="370"/>
    </location>
</feature>
<dbReference type="Gene3D" id="1.10.3210.10">
    <property type="entry name" value="Hypothetical protein af1432"/>
    <property type="match status" value="1"/>
</dbReference>
<evidence type="ECO:0000313" key="6">
    <source>
        <dbReference type="Proteomes" id="UP000051221"/>
    </source>
</evidence>
<accession>A0A0Q2N6U8</accession>
<dbReference type="SUPFAM" id="SSF52172">
    <property type="entry name" value="CheY-like"/>
    <property type="match status" value="1"/>
</dbReference>
<dbReference type="RefSeq" id="WP_055465258.1">
    <property type="nucleotide sequence ID" value="NZ_CP035694.1"/>
</dbReference>
<reference evidence="5 6" key="1">
    <citation type="submission" date="2015-08" db="EMBL/GenBank/DDBJ databases">
        <title>Antibacterial properties of a collection of Vibrionaceae strains.</title>
        <authorList>
            <person name="Giubergia S."/>
        </authorList>
    </citation>
    <scope>NUCLEOTIDE SEQUENCE [LARGE SCALE GENOMIC DNA]</scope>
    <source>
        <strain evidence="5 6">S0821</strain>
    </source>
</reference>
<dbReference type="CDD" id="cd19920">
    <property type="entry name" value="REC_PA4781-like"/>
    <property type="match status" value="1"/>
</dbReference>
<proteinExistence type="predicted"/>
<keyword evidence="2" id="KW-0175">Coiled coil</keyword>
<dbReference type="InterPro" id="IPR001789">
    <property type="entry name" value="Sig_transdc_resp-reg_receiver"/>
</dbReference>
<dbReference type="Proteomes" id="UP000051221">
    <property type="component" value="Unassembled WGS sequence"/>
</dbReference>
<organism evidence="5 6">
    <name type="scientific">Vibrio furnissii</name>
    <dbReference type="NCBI Taxonomy" id="29494"/>
    <lineage>
        <taxon>Bacteria</taxon>
        <taxon>Pseudomonadati</taxon>
        <taxon>Pseudomonadota</taxon>
        <taxon>Gammaproteobacteria</taxon>
        <taxon>Vibrionales</taxon>
        <taxon>Vibrionaceae</taxon>
        <taxon>Vibrio</taxon>
    </lineage>
</organism>
<evidence type="ECO:0000259" key="4">
    <source>
        <dbReference type="PROSITE" id="PS51832"/>
    </source>
</evidence>
<comment type="caution">
    <text evidence="5">The sequence shown here is derived from an EMBL/GenBank/DDBJ whole genome shotgun (WGS) entry which is preliminary data.</text>
</comment>
<dbReference type="GO" id="GO:0000160">
    <property type="term" value="P:phosphorelay signal transduction system"/>
    <property type="evidence" value="ECO:0007669"/>
    <property type="project" value="InterPro"/>
</dbReference>
<evidence type="ECO:0000256" key="2">
    <source>
        <dbReference type="SAM" id="Coils"/>
    </source>
</evidence>
<dbReference type="InterPro" id="IPR003607">
    <property type="entry name" value="HD/PDEase_dom"/>
</dbReference>
<dbReference type="Pfam" id="PF13487">
    <property type="entry name" value="HD_5"/>
    <property type="match status" value="1"/>
</dbReference>
<dbReference type="AlphaFoldDB" id="A0A0Q2N6U8"/>
<keyword evidence="6" id="KW-1185">Reference proteome</keyword>
<keyword evidence="1" id="KW-0597">Phosphoprotein</keyword>
<dbReference type="SMART" id="SM00471">
    <property type="entry name" value="HDc"/>
    <property type="match status" value="1"/>
</dbReference>
<dbReference type="InParanoid" id="A0A0Q2N6U8"/>
<dbReference type="PANTHER" id="PTHR45228">
    <property type="entry name" value="CYCLIC DI-GMP PHOSPHODIESTERASE TM_0186-RELATED"/>
    <property type="match status" value="1"/>
</dbReference>
<evidence type="ECO:0000256" key="1">
    <source>
        <dbReference type="PROSITE-ProRule" id="PRU00169"/>
    </source>
</evidence>
<dbReference type="GO" id="GO:0008081">
    <property type="term" value="F:phosphoric diester hydrolase activity"/>
    <property type="evidence" value="ECO:0007669"/>
    <property type="project" value="UniProtKB-ARBA"/>
</dbReference>
<dbReference type="PANTHER" id="PTHR45228:SF5">
    <property type="entry name" value="CYCLIC DI-GMP PHOSPHODIESTERASE VC_1348-RELATED"/>
    <property type="match status" value="1"/>
</dbReference>
<dbReference type="EMBL" id="LKHS01000002">
    <property type="protein sequence ID" value="KQH87567.1"/>
    <property type="molecule type" value="Genomic_DNA"/>
</dbReference>
<dbReference type="InterPro" id="IPR037522">
    <property type="entry name" value="HD_GYP_dom"/>
</dbReference>
<sequence>MFDVSSSKPTLLVIDDIPENLTLMYQLLKDEYKIKGANSGLKGISIAESTSPDLILLDIMMPDMDGFAVCEQLKANPTTAHIPVIFLTAKSEQLDEYKGLKLGAVDYITKPIHPDIVKARVRAHVSLKLAHDILRGEKASLENEVARRTQELVRQREELHTIQDVAFYAMVSLAETRDNETGNHIRRTQTYIKLLAENLRNNPHYALQLDDRTIDLLYKSAPLHDIGKIGISDTILLKQGKLTEDEFEIMKTHTTIGYEAIQKAELVTGKSIEFLRYAKDIAYAHHEHWDGRGYPLGLAGNDIPLAARLMAIADVYDALISRRVYKPAFTHRDAVQLIWEGRGTHFDPDIVDVFMAINEELYAVALRYAN</sequence>
<dbReference type="OrthoDB" id="6210373at2"/>
<dbReference type="Gene3D" id="3.40.50.2300">
    <property type="match status" value="1"/>
</dbReference>
<protein>
    <submittedName>
        <fullName evidence="5">Chemotaxis protein CheY</fullName>
    </submittedName>
</protein>
<dbReference type="SMART" id="SM00448">
    <property type="entry name" value="REC"/>
    <property type="match status" value="1"/>
</dbReference>
<dbReference type="PROSITE" id="PS50110">
    <property type="entry name" value="RESPONSE_REGULATORY"/>
    <property type="match status" value="1"/>
</dbReference>
<dbReference type="InterPro" id="IPR011006">
    <property type="entry name" value="CheY-like_superfamily"/>
</dbReference>
<feature type="coiled-coil region" evidence="2">
    <location>
        <begin position="131"/>
        <end position="158"/>
    </location>
</feature>
<gene>
    <name evidence="5" type="ORF">AMR76_02985</name>
</gene>
<dbReference type="Pfam" id="PF00072">
    <property type="entry name" value="Response_reg"/>
    <property type="match status" value="1"/>
</dbReference>
<evidence type="ECO:0000259" key="3">
    <source>
        <dbReference type="PROSITE" id="PS50110"/>
    </source>
</evidence>
<dbReference type="CDD" id="cd00077">
    <property type="entry name" value="HDc"/>
    <property type="match status" value="1"/>
</dbReference>
<dbReference type="PROSITE" id="PS51832">
    <property type="entry name" value="HD_GYP"/>
    <property type="match status" value="1"/>
</dbReference>
<feature type="modified residue" description="4-aspartylphosphate" evidence="1">
    <location>
        <position position="58"/>
    </location>
</feature>
<name>A0A0Q2N6U8_VIBFU</name>